<protein>
    <submittedName>
        <fullName evidence="1">Uncharacterized protein</fullName>
    </submittedName>
</protein>
<proteinExistence type="predicted"/>
<reference evidence="1" key="1">
    <citation type="journal article" date="2012" name="Proc. Natl. Acad. Sci. U.S.A.">
        <title>Antigenic diversity is generated by distinct evolutionary mechanisms in African trypanosome species.</title>
        <authorList>
            <person name="Jackson A.P."/>
            <person name="Berry A."/>
            <person name="Aslett M."/>
            <person name="Allison H.C."/>
            <person name="Burton P."/>
            <person name="Vavrova-Anderson J."/>
            <person name="Brown R."/>
            <person name="Browne H."/>
            <person name="Corton N."/>
            <person name="Hauser H."/>
            <person name="Gamble J."/>
            <person name="Gilderthorp R."/>
            <person name="Marcello L."/>
            <person name="McQuillan J."/>
            <person name="Otto T.D."/>
            <person name="Quail M.A."/>
            <person name="Sanders M.J."/>
            <person name="van Tonder A."/>
            <person name="Ginger M.L."/>
            <person name="Field M.C."/>
            <person name="Barry J.D."/>
            <person name="Hertz-Fowler C."/>
            <person name="Berriman M."/>
        </authorList>
    </citation>
    <scope>NUCLEOTIDE SEQUENCE</scope>
    <source>
        <strain evidence="1">IL3000</strain>
    </source>
</reference>
<dbReference type="EMBL" id="HE575318">
    <property type="protein sequence ID" value="CCC90704.1"/>
    <property type="molecule type" value="Genomic_DNA"/>
</dbReference>
<accession>G0UM41</accession>
<organism evidence="1">
    <name type="scientific">Trypanosoma congolense (strain IL3000)</name>
    <dbReference type="NCBI Taxonomy" id="1068625"/>
    <lineage>
        <taxon>Eukaryota</taxon>
        <taxon>Discoba</taxon>
        <taxon>Euglenozoa</taxon>
        <taxon>Kinetoplastea</taxon>
        <taxon>Metakinetoplastina</taxon>
        <taxon>Trypanosomatida</taxon>
        <taxon>Trypanosomatidae</taxon>
        <taxon>Trypanosoma</taxon>
        <taxon>Nannomonas</taxon>
    </lineage>
</organism>
<gene>
    <name evidence="1" type="ORF">TCIL3000_5_4520</name>
</gene>
<name>G0UM41_TRYCI</name>
<dbReference type="AlphaFoldDB" id="G0UM41"/>
<sequence length="105" mass="11715">MYCERAVEREGWKGVLLPIKVTKQILPKYAGGVSAASSDQREDSSLPSPCIIPLHLQLCWCGCFLSTRSCKTLCCSVVHSSFCVRTVFLPIFSWHVRVLIISLGR</sequence>
<evidence type="ECO:0000313" key="1">
    <source>
        <dbReference type="EMBL" id="CCC90704.1"/>
    </source>
</evidence>